<protein>
    <submittedName>
        <fullName evidence="1">Nucleotidyl transferase, PF08843 family</fullName>
    </submittedName>
</protein>
<dbReference type="EMBL" id="AWEZ01000025">
    <property type="protein sequence ID" value="ERL09584.1"/>
    <property type="molecule type" value="Genomic_DNA"/>
</dbReference>
<keyword evidence="1" id="KW-0808">Transferase</keyword>
<evidence type="ECO:0000313" key="2">
    <source>
        <dbReference type="Proteomes" id="UP000016638"/>
    </source>
</evidence>
<dbReference type="InterPro" id="IPR014942">
    <property type="entry name" value="AbiEii"/>
</dbReference>
<proteinExistence type="predicted"/>
<dbReference type="Pfam" id="PF08843">
    <property type="entry name" value="AbiEii"/>
    <property type="match status" value="1"/>
</dbReference>
<dbReference type="OrthoDB" id="3199565at2"/>
<keyword evidence="2" id="KW-1185">Reference proteome</keyword>
<reference evidence="1 2" key="1">
    <citation type="submission" date="2013-08" db="EMBL/GenBank/DDBJ databases">
        <authorList>
            <person name="Durkin A.S."/>
            <person name="Haft D.R."/>
            <person name="McCorrison J."/>
            <person name="Torralba M."/>
            <person name="Gillis M."/>
            <person name="Haft D.H."/>
            <person name="Methe B."/>
            <person name="Sutton G."/>
            <person name="Nelson K.E."/>
        </authorList>
    </citation>
    <scope>NUCLEOTIDE SEQUENCE [LARGE SCALE GENOMIC DNA]</scope>
    <source>
        <strain evidence="1 2">F0195</strain>
    </source>
</reference>
<name>U2T969_9ACTN</name>
<dbReference type="eggNOG" id="ENOG5030H3T">
    <property type="taxonomic scope" value="Bacteria"/>
</dbReference>
<organism evidence="1 2">
    <name type="scientific">Olsenella profusa F0195</name>
    <dbReference type="NCBI Taxonomy" id="1125712"/>
    <lineage>
        <taxon>Bacteria</taxon>
        <taxon>Bacillati</taxon>
        <taxon>Actinomycetota</taxon>
        <taxon>Coriobacteriia</taxon>
        <taxon>Coriobacteriales</taxon>
        <taxon>Atopobiaceae</taxon>
        <taxon>Olsenella</taxon>
    </lineage>
</organism>
<dbReference type="Proteomes" id="UP000016638">
    <property type="component" value="Unassembled WGS sequence"/>
</dbReference>
<dbReference type="STRING" id="1125712.HMPREF1316_2630"/>
<comment type="caution">
    <text evidence="1">The sequence shown here is derived from an EMBL/GenBank/DDBJ whole genome shotgun (WGS) entry which is preliminary data.</text>
</comment>
<dbReference type="AlphaFoldDB" id="U2T969"/>
<accession>U2T969</accession>
<dbReference type="RefSeq" id="WP_021725523.1">
    <property type="nucleotide sequence ID" value="NZ_AWEZ01000025.1"/>
</dbReference>
<dbReference type="GO" id="GO:0016740">
    <property type="term" value="F:transferase activity"/>
    <property type="evidence" value="ECO:0007669"/>
    <property type="project" value="UniProtKB-KW"/>
</dbReference>
<sequence>MTNGEKKRKRPNSRRNLDIAIDRMAVRRGDPLRVRNAMAAAVVAQMIPDGVIKGGSALKLRYGDAQTRFTRDLDAARSVRLDEFADDLNRRLREGCEGFTGRLVPRQPAHPAGIEPRYVMQPFDAKLDYNGKPWVTVPVEVGHDEIGDADEFDVGISSDIVSMFEELSFPVPAPAHLMPLRHQIAQKLHAASAPGSERAHDLIDLQLIVSNTPNLDLAEVRVTCVRLCAYRQEQTWPLTIAGGPNWEEAYRAQAAGLGVLPTATEAIEWANSLIARIDAAR</sequence>
<gene>
    <name evidence="1" type="ORF">HMPREF1316_2630</name>
</gene>
<evidence type="ECO:0000313" key="1">
    <source>
        <dbReference type="EMBL" id="ERL09584.1"/>
    </source>
</evidence>
<dbReference type="PATRIC" id="fig|1125712.3.peg.680"/>